<feature type="signal peptide" evidence="3">
    <location>
        <begin position="1"/>
        <end position="17"/>
    </location>
</feature>
<evidence type="ECO:0000313" key="6">
    <source>
        <dbReference type="Proteomes" id="UP000663860"/>
    </source>
</evidence>
<dbReference type="InterPro" id="IPR002213">
    <property type="entry name" value="UDP_glucos_trans"/>
</dbReference>
<protein>
    <submittedName>
        <fullName evidence="4">Uncharacterized protein</fullName>
    </submittedName>
</protein>
<proteinExistence type="inferred from homology"/>
<gene>
    <name evidence="4" type="ORF">IZO911_LOCUS25532</name>
    <name evidence="5" type="ORF">KXQ929_LOCUS34601</name>
</gene>
<comment type="similarity">
    <text evidence="1">Belongs to the UDP-glycosyltransferase family.</text>
</comment>
<dbReference type="AlphaFoldDB" id="A0A814SDB6"/>
<keyword evidence="2" id="KW-0808">Transferase</keyword>
<dbReference type="Proteomes" id="UP000663868">
    <property type="component" value="Unassembled WGS sequence"/>
</dbReference>
<dbReference type="PANTHER" id="PTHR48047:SF215">
    <property type="entry name" value="GLYCOSYLTRANSFERASE"/>
    <property type="match status" value="1"/>
</dbReference>
<dbReference type="PANTHER" id="PTHR48047">
    <property type="entry name" value="GLYCOSYLTRANSFERASE"/>
    <property type="match status" value="1"/>
</dbReference>
<evidence type="ECO:0000256" key="2">
    <source>
        <dbReference type="ARBA" id="ARBA00022679"/>
    </source>
</evidence>
<dbReference type="EMBL" id="CAJOBB010004762">
    <property type="protein sequence ID" value="CAF4102277.1"/>
    <property type="molecule type" value="Genomic_DNA"/>
</dbReference>
<dbReference type="Gene3D" id="3.40.50.2000">
    <property type="entry name" value="Glycogen Phosphorylase B"/>
    <property type="match status" value="2"/>
</dbReference>
<comment type="caution">
    <text evidence="4">The sequence shown here is derived from an EMBL/GenBank/DDBJ whole genome shotgun (WGS) entry which is preliminary data.</text>
</comment>
<dbReference type="Pfam" id="PF00201">
    <property type="entry name" value="UDPGT"/>
    <property type="match status" value="1"/>
</dbReference>
<accession>A0A814SDB6</accession>
<dbReference type="EMBL" id="CAJNOE010000320">
    <property type="protein sequence ID" value="CAF1146554.1"/>
    <property type="molecule type" value="Genomic_DNA"/>
</dbReference>
<evidence type="ECO:0000256" key="3">
    <source>
        <dbReference type="SAM" id="SignalP"/>
    </source>
</evidence>
<dbReference type="Proteomes" id="UP000663860">
    <property type="component" value="Unassembled WGS sequence"/>
</dbReference>
<evidence type="ECO:0000256" key="1">
    <source>
        <dbReference type="ARBA" id="ARBA00009995"/>
    </source>
</evidence>
<dbReference type="SUPFAM" id="SSF53756">
    <property type="entry name" value="UDP-Glycosyltransferase/glycogen phosphorylase"/>
    <property type="match status" value="1"/>
</dbReference>
<name>A0A814SDB6_9BILA</name>
<evidence type="ECO:0000313" key="4">
    <source>
        <dbReference type="EMBL" id="CAF1146554.1"/>
    </source>
</evidence>
<sequence length="465" mass="53417">MMPYLSLFIVLIFCSLSIENNNHILIIALPTISHMLPSLELAKQLSTHCHVIYLISANKIKELESKGFIPISNANRTLDIVGLIDGNDDLLEFELQDSQIKLNNTTMISPDNRQKLIFNNVINRMGIALNQLFHSNQNQFSLQPLTTQHISLPIDMIIIRPFTPISLSQFSIPIHLFLPSNLRGVVNYIRNPKTDVNERKEFYDYIRENIPYATGFICNSLKEFDEKYIEEFYQLSGNLAPIRFIGPIIFNSQQSMESKTKEIIDWLDKQPVASVIYIAFGSIIRLPPYTIDSVAHAVSNYSFIWSLKIKTSFPSSLMNLDSNRQLVLEWVPQRAILSHPSISFFFSHGGWNSLLESMFHGKALLVWPFVADQFDNALQLIDMGMACQVSDNLQTNIEHMSNNNSYSSKAKEIQQIVIKAQEKTSKEQIIDIVQLMSNNRKNMMNFNLIYNSISRCYFLRIYTIK</sequence>
<dbReference type="CDD" id="cd03784">
    <property type="entry name" value="GT1_Gtf-like"/>
    <property type="match status" value="1"/>
</dbReference>
<evidence type="ECO:0000313" key="5">
    <source>
        <dbReference type="EMBL" id="CAF4102277.1"/>
    </source>
</evidence>
<feature type="chain" id="PRO_5036225923" evidence="3">
    <location>
        <begin position="18"/>
        <end position="465"/>
    </location>
</feature>
<reference evidence="4" key="1">
    <citation type="submission" date="2021-02" db="EMBL/GenBank/DDBJ databases">
        <authorList>
            <person name="Nowell W R."/>
        </authorList>
    </citation>
    <scope>NUCLEOTIDE SEQUENCE</scope>
</reference>
<dbReference type="GO" id="GO:0035251">
    <property type="term" value="F:UDP-glucosyltransferase activity"/>
    <property type="evidence" value="ECO:0007669"/>
    <property type="project" value="TreeGrafter"/>
</dbReference>
<organism evidence="4 6">
    <name type="scientific">Adineta steineri</name>
    <dbReference type="NCBI Taxonomy" id="433720"/>
    <lineage>
        <taxon>Eukaryota</taxon>
        <taxon>Metazoa</taxon>
        <taxon>Spiralia</taxon>
        <taxon>Gnathifera</taxon>
        <taxon>Rotifera</taxon>
        <taxon>Eurotatoria</taxon>
        <taxon>Bdelloidea</taxon>
        <taxon>Adinetida</taxon>
        <taxon>Adinetidae</taxon>
        <taxon>Adineta</taxon>
    </lineage>
</organism>
<keyword evidence="3" id="KW-0732">Signal</keyword>